<keyword evidence="5" id="KW-0769">Symport</keyword>
<evidence type="ECO:0000256" key="1">
    <source>
        <dbReference type="ARBA" id="ARBA00004141"/>
    </source>
</evidence>
<evidence type="ECO:0000256" key="3">
    <source>
        <dbReference type="ARBA" id="ARBA00022597"/>
    </source>
</evidence>
<evidence type="ECO:0000256" key="6">
    <source>
        <dbReference type="ARBA" id="ARBA00022989"/>
    </source>
</evidence>
<comment type="subcellular location">
    <subcellularLocation>
        <location evidence="1">Membrane</location>
        <topology evidence="1">Multi-pass membrane protein</topology>
    </subcellularLocation>
</comment>
<reference evidence="9" key="2">
    <citation type="journal article" date="2024" name="Plant">
        <title>Genomic evolution and insights into agronomic trait innovations of Sesamum species.</title>
        <authorList>
            <person name="Miao H."/>
            <person name="Wang L."/>
            <person name="Qu L."/>
            <person name="Liu H."/>
            <person name="Sun Y."/>
            <person name="Le M."/>
            <person name="Wang Q."/>
            <person name="Wei S."/>
            <person name="Zheng Y."/>
            <person name="Lin W."/>
            <person name="Duan Y."/>
            <person name="Cao H."/>
            <person name="Xiong S."/>
            <person name="Wang X."/>
            <person name="Wei L."/>
            <person name="Li C."/>
            <person name="Ma Q."/>
            <person name="Ju M."/>
            <person name="Zhao R."/>
            <person name="Li G."/>
            <person name="Mu C."/>
            <person name="Tian Q."/>
            <person name="Mei H."/>
            <person name="Zhang T."/>
            <person name="Gao T."/>
            <person name="Zhang H."/>
        </authorList>
    </citation>
    <scope>NUCLEOTIDE SEQUENCE</scope>
    <source>
        <strain evidence="9">KEN1</strain>
    </source>
</reference>
<evidence type="ECO:0000256" key="4">
    <source>
        <dbReference type="ARBA" id="ARBA00022692"/>
    </source>
</evidence>
<evidence type="ECO:0000256" key="8">
    <source>
        <dbReference type="SAM" id="Phobius"/>
    </source>
</evidence>
<dbReference type="EMBL" id="JACGWN010000009">
    <property type="protein sequence ID" value="KAL0432630.1"/>
    <property type="molecule type" value="Genomic_DNA"/>
</dbReference>
<proteinExistence type="predicted"/>
<keyword evidence="7 8" id="KW-0472">Membrane</keyword>
<feature type="transmembrane region" description="Helical" evidence="8">
    <location>
        <begin position="38"/>
        <end position="58"/>
    </location>
</feature>
<keyword evidence="4 8" id="KW-0812">Transmembrane</keyword>
<accession>A0AAW2VWS8</accession>
<reference evidence="9" key="1">
    <citation type="submission" date="2020-06" db="EMBL/GenBank/DDBJ databases">
        <authorList>
            <person name="Li T."/>
            <person name="Hu X."/>
            <person name="Zhang T."/>
            <person name="Song X."/>
            <person name="Zhang H."/>
            <person name="Dai N."/>
            <person name="Sheng W."/>
            <person name="Hou X."/>
            <person name="Wei L."/>
        </authorList>
    </citation>
    <scope>NUCLEOTIDE SEQUENCE</scope>
    <source>
        <strain evidence="9">KEN1</strain>
        <tissue evidence="9">Leaf</tissue>
    </source>
</reference>
<keyword evidence="6 8" id="KW-1133">Transmembrane helix</keyword>
<gene>
    <name evidence="9" type="ORF">Slati_2597300</name>
</gene>
<keyword evidence="2" id="KW-0813">Transport</keyword>
<feature type="transmembrane region" description="Helical" evidence="8">
    <location>
        <begin position="146"/>
        <end position="164"/>
    </location>
</feature>
<sequence length="216" mass="23409">MAVSNILGFATGFYSNWFTIFAFTLTSACDVSCANLKAAFIIDIIFILITTYISLSAAHEQHLVSRFTPPHFGEVSEGSSSHEAFLWELLALLDISQCLENLCRKWGAGSTWGFSNILMSLCFVAMLAIITIKMNMNADGHLPPDGVVIAALVLFALLGIPLAAKKPNYLSLLSTVDISPRAKSTVQIQEITLGFSIENSVDAAAEASYACNWEDC</sequence>
<name>A0AAW2VWS8_9LAMI</name>
<feature type="transmembrane region" description="Helical" evidence="8">
    <location>
        <begin position="114"/>
        <end position="134"/>
    </location>
</feature>
<evidence type="ECO:0000256" key="2">
    <source>
        <dbReference type="ARBA" id="ARBA00022448"/>
    </source>
</evidence>
<comment type="caution">
    <text evidence="9">The sequence shown here is derived from an EMBL/GenBank/DDBJ whole genome shotgun (WGS) entry which is preliminary data.</text>
</comment>
<evidence type="ECO:0000256" key="7">
    <source>
        <dbReference type="ARBA" id="ARBA00023136"/>
    </source>
</evidence>
<dbReference type="AlphaFoldDB" id="A0AAW2VWS8"/>
<organism evidence="9">
    <name type="scientific">Sesamum latifolium</name>
    <dbReference type="NCBI Taxonomy" id="2727402"/>
    <lineage>
        <taxon>Eukaryota</taxon>
        <taxon>Viridiplantae</taxon>
        <taxon>Streptophyta</taxon>
        <taxon>Embryophyta</taxon>
        <taxon>Tracheophyta</taxon>
        <taxon>Spermatophyta</taxon>
        <taxon>Magnoliopsida</taxon>
        <taxon>eudicotyledons</taxon>
        <taxon>Gunneridae</taxon>
        <taxon>Pentapetalae</taxon>
        <taxon>asterids</taxon>
        <taxon>lamiids</taxon>
        <taxon>Lamiales</taxon>
        <taxon>Pedaliaceae</taxon>
        <taxon>Sesamum</taxon>
    </lineage>
</organism>
<keyword evidence="3" id="KW-0762">Sugar transport</keyword>
<dbReference type="PANTHER" id="PTHR19432">
    <property type="entry name" value="SUGAR TRANSPORTER"/>
    <property type="match status" value="1"/>
</dbReference>
<protein>
    <submittedName>
        <fullName evidence="9">Sucrose transport protein SUT2</fullName>
    </submittedName>
</protein>
<dbReference type="GO" id="GO:0005886">
    <property type="term" value="C:plasma membrane"/>
    <property type="evidence" value="ECO:0007669"/>
    <property type="project" value="TreeGrafter"/>
</dbReference>
<dbReference type="PANTHER" id="PTHR19432:SF90">
    <property type="entry name" value="SUCROSE TRANSPORT PROTEIN SUC4"/>
    <property type="match status" value="1"/>
</dbReference>
<evidence type="ECO:0000256" key="5">
    <source>
        <dbReference type="ARBA" id="ARBA00022847"/>
    </source>
</evidence>
<dbReference type="GO" id="GO:0005773">
    <property type="term" value="C:vacuole"/>
    <property type="evidence" value="ECO:0007669"/>
    <property type="project" value="TreeGrafter"/>
</dbReference>
<evidence type="ECO:0000313" key="9">
    <source>
        <dbReference type="EMBL" id="KAL0432630.1"/>
    </source>
</evidence>
<feature type="transmembrane region" description="Helical" evidence="8">
    <location>
        <begin position="6"/>
        <end position="26"/>
    </location>
</feature>
<dbReference type="GO" id="GO:0008506">
    <property type="term" value="F:sucrose:proton symporter activity"/>
    <property type="evidence" value="ECO:0007669"/>
    <property type="project" value="TreeGrafter"/>
</dbReference>